<dbReference type="AlphaFoldDB" id="V4PRU5"/>
<evidence type="ECO:0008006" key="3">
    <source>
        <dbReference type="Google" id="ProtNLM"/>
    </source>
</evidence>
<gene>
    <name evidence="1" type="ORF">ABENE_11330</name>
</gene>
<dbReference type="PATRIC" id="fig|1121022.4.peg.2296"/>
<evidence type="ECO:0000313" key="1">
    <source>
        <dbReference type="EMBL" id="ESQ91036.1"/>
    </source>
</evidence>
<evidence type="ECO:0000313" key="2">
    <source>
        <dbReference type="Proteomes" id="UP000017837"/>
    </source>
</evidence>
<dbReference type="Proteomes" id="UP000017837">
    <property type="component" value="Unassembled WGS sequence"/>
</dbReference>
<accession>V4PRU5</accession>
<reference evidence="1 2" key="1">
    <citation type="journal article" date="2014" name="Nature">
        <title>Sequential evolution of bacterial morphology by co-option of a developmental regulator.</title>
        <authorList>
            <person name="Jiang C."/>
            <person name="Brown P.J."/>
            <person name="Ducret A."/>
            <person name="Brun Y.V."/>
        </authorList>
    </citation>
    <scope>NUCLEOTIDE SEQUENCE [LARGE SCALE GENOMIC DNA]</scope>
    <source>
        <strain evidence="1 2">DSM 16100</strain>
    </source>
</reference>
<dbReference type="STRING" id="1121022.GCA_000376105_03058"/>
<dbReference type="EMBL" id="AWGB01000020">
    <property type="protein sequence ID" value="ESQ91036.1"/>
    <property type="molecule type" value="Genomic_DNA"/>
</dbReference>
<comment type="caution">
    <text evidence="1">The sequence shown here is derived from an EMBL/GenBank/DDBJ whole genome shotgun (WGS) entry which is preliminary data.</text>
</comment>
<dbReference type="OrthoDB" id="9785847at2"/>
<dbReference type="eggNOG" id="COG1073">
    <property type="taxonomic scope" value="Bacteria"/>
</dbReference>
<dbReference type="InterPro" id="IPR029058">
    <property type="entry name" value="AB_hydrolase_fold"/>
</dbReference>
<keyword evidence="2" id="KW-1185">Reference proteome</keyword>
<dbReference type="Gene3D" id="3.40.50.1820">
    <property type="entry name" value="alpha/beta hydrolase"/>
    <property type="match status" value="1"/>
</dbReference>
<dbReference type="SUPFAM" id="SSF53474">
    <property type="entry name" value="alpha/beta-Hydrolases"/>
    <property type="match status" value="1"/>
</dbReference>
<protein>
    <recommendedName>
        <fullName evidence="3">AB hydrolase-1 domain-containing protein</fullName>
    </recommendedName>
</protein>
<name>V4PRU5_9CAUL</name>
<sequence length="144" mass="15895">MAATAADQNTEVVITLGSLAFMDENRLAGLRTAKTTFANPQQFDRLARYHGLKSEWLLKASTDTWMSAPFANWSLDTQLAALPCPILVLHGDQDEYGSLAHPQRIRDRAGAGSEMFIISGGGHILHRDSQSEVIQRISAFLKRL</sequence>
<proteinExistence type="predicted"/>
<organism evidence="1 2">
    <name type="scientific">Asticcacaulis benevestitus DSM 16100 = ATCC BAA-896</name>
    <dbReference type="NCBI Taxonomy" id="1121022"/>
    <lineage>
        <taxon>Bacteria</taxon>
        <taxon>Pseudomonadati</taxon>
        <taxon>Pseudomonadota</taxon>
        <taxon>Alphaproteobacteria</taxon>
        <taxon>Caulobacterales</taxon>
        <taxon>Caulobacteraceae</taxon>
        <taxon>Asticcacaulis</taxon>
    </lineage>
</organism>